<keyword evidence="10" id="KW-1185">Reference proteome</keyword>
<keyword evidence="6 7" id="KW-0012">Acyltransferase</keyword>
<comment type="similarity">
    <text evidence="7">Belongs to the DHHC palmitoyltransferase family.</text>
</comment>
<evidence type="ECO:0000256" key="3">
    <source>
        <dbReference type="ARBA" id="ARBA00022692"/>
    </source>
</evidence>
<dbReference type="OrthoDB" id="331948at2759"/>
<evidence type="ECO:0000256" key="6">
    <source>
        <dbReference type="ARBA" id="ARBA00023315"/>
    </source>
</evidence>
<comment type="domain">
    <text evidence="7">The DHHC domain is required for palmitoyltransferase activity.</text>
</comment>
<evidence type="ECO:0000256" key="1">
    <source>
        <dbReference type="ARBA" id="ARBA00004141"/>
    </source>
</evidence>
<comment type="catalytic activity">
    <reaction evidence="7">
        <text>L-cysteinyl-[protein] + hexadecanoyl-CoA = S-hexadecanoyl-L-cysteinyl-[protein] + CoA</text>
        <dbReference type="Rhea" id="RHEA:36683"/>
        <dbReference type="Rhea" id="RHEA-COMP:10131"/>
        <dbReference type="Rhea" id="RHEA-COMP:11032"/>
        <dbReference type="ChEBI" id="CHEBI:29950"/>
        <dbReference type="ChEBI" id="CHEBI:57287"/>
        <dbReference type="ChEBI" id="CHEBI:57379"/>
        <dbReference type="ChEBI" id="CHEBI:74151"/>
        <dbReference type="EC" id="2.3.1.225"/>
    </reaction>
</comment>
<accession>G0R258</accession>
<reference evidence="9 10" key="1">
    <citation type="submission" date="2011-07" db="EMBL/GenBank/DDBJ databases">
        <authorList>
            <person name="Coyne R."/>
            <person name="Brami D."/>
            <person name="Johnson J."/>
            <person name="Hostetler J."/>
            <person name="Hannick L."/>
            <person name="Clark T."/>
            <person name="Cassidy-Hanley D."/>
            <person name="Inman J."/>
        </authorList>
    </citation>
    <scope>NUCLEOTIDE SEQUENCE [LARGE SCALE GENOMIC DNA]</scope>
    <source>
        <strain evidence="9 10">G5</strain>
    </source>
</reference>
<evidence type="ECO:0000256" key="4">
    <source>
        <dbReference type="ARBA" id="ARBA00022989"/>
    </source>
</evidence>
<keyword evidence="3" id="KW-0812">Transmembrane</keyword>
<dbReference type="GO" id="GO:0016020">
    <property type="term" value="C:membrane"/>
    <property type="evidence" value="ECO:0007669"/>
    <property type="project" value="UniProtKB-SubCell"/>
</dbReference>
<feature type="domain" description="Palmitoyltransferase DHHC" evidence="8">
    <location>
        <begin position="7"/>
        <end position="48"/>
    </location>
</feature>
<evidence type="ECO:0000256" key="7">
    <source>
        <dbReference type="RuleBase" id="RU079119"/>
    </source>
</evidence>
<evidence type="ECO:0000256" key="2">
    <source>
        <dbReference type="ARBA" id="ARBA00022679"/>
    </source>
</evidence>
<protein>
    <recommendedName>
        <fullName evidence="7">Palmitoyltransferase</fullName>
        <ecNumber evidence="7">2.3.1.225</ecNumber>
    </recommendedName>
</protein>
<keyword evidence="4" id="KW-1133">Transmembrane helix</keyword>
<keyword evidence="2 7" id="KW-0808">Transferase</keyword>
<evidence type="ECO:0000313" key="9">
    <source>
        <dbReference type="EMBL" id="EGR28447.1"/>
    </source>
</evidence>
<keyword evidence="5" id="KW-0472">Membrane</keyword>
<dbReference type="Pfam" id="PF01529">
    <property type="entry name" value="DHHC"/>
    <property type="match status" value="1"/>
</dbReference>
<dbReference type="GO" id="GO:0019706">
    <property type="term" value="F:protein-cysteine S-palmitoyltransferase activity"/>
    <property type="evidence" value="ECO:0007669"/>
    <property type="project" value="UniProtKB-EC"/>
</dbReference>
<dbReference type="RefSeq" id="XP_004029683.1">
    <property type="nucleotide sequence ID" value="XM_004029635.1"/>
</dbReference>
<dbReference type="GeneID" id="14904527"/>
<dbReference type="STRING" id="857967.G0R258"/>
<evidence type="ECO:0000256" key="5">
    <source>
        <dbReference type="ARBA" id="ARBA00023136"/>
    </source>
</evidence>
<dbReference type="PROSITE" id="PS50216">
    <property type="entry name" value="DHHC"/>
    <property type="match status" value="1"/>
</dbReference>
<comment type="subcellular location">
    <subcellularLocation>
        <location evidence="1">Membrane</location>
        <topology evidence="1">Multi-pass membrane protein</topology>
    </subcellularLocation>
</comment>
<dbReference type="InParanoid" id="G0R258"/>
<name>G0R258_ICHMU</name>
<proteinExistence type="inferred from homology"/>
<organism evidence="9 10">
    <name type="scientific">Ichthyophthirius multifiliis</name>
    <name type="common">White spot disease agent</name>
    <name type="synonym">Ich</name>
    <dbReference type="NCBI Taxonomy" id="5932"/>
    <lineage>
        <taxon>Eukaryota</taxon>
        <taxon>Sar</taxon>
        <taxon>Alveolata</taxon>
        <taxon>Ciliophora</taxon>
        <taxon>Intramacronucleata</taxon>
        <taxon>Oligohymenophorea</taxon>
        <taxon>Hymenostomatida</taxon>
        <taxon>Ophryoglenina</taxon>
        <taxon>Ichthyophthirius</taxon>
    </lineage>
</organism>
<dbReference type="EC" id="2.3.1.225" evidence="7"/>
<dbReference type="InterPro" id="IPR001594">
    <property type="entry name" value="Palmitoyltrfase_DHHC"/>
</dbReference>
<dbReference type="InterPro" id="IPR039859">
    <property type="entry name" value="PFA4/ZDH16/20/ERF2-like"/>
</dbReference>
<evidence type="ECO:0000259" key="8">
    <source>
        <dbReference type="Pfam" id="PF01529"/>
    </source>
</evidence>
<dbReference type="eggNOG" id="KOG1315">
    <property type="taxonomic scope" value="Eukaryota"/>
</dbReference>
<gene>
    <name evidence="9" type="ORF">IMG5_175230</name>
</gene>
<sequence length="64" mass="7582">MKDIAQVKYCFKCEKIKPIRAHHCKICKTCILRMDHHCPWVGNCVGQSSMCNKQLYNCFQLDKY</sequence>
<dbReference type="AlphaFoldDB" id="G0R258"/>
<dbReference type="PANTHER" id="PTHR12246">
    <property type="entry name" value="PALMITOYLTRANSFERASE ZDHHC16"/>
    <property type="match status" value="1"/>
</dbReference>
<dbReference type="EMBL" id="GL984242">
    <property type="protein sequence ID" value="EGR28447.1"/>
    <property type="molecule type" value="Genomic_DNA"/>
</dbReference>
<evidence type="ECO:0000313" key="10">
    <source>
        <dbReference type="Proteomes" id="UP000008983"/>
    </source>
</evidence>
<dbReference type="Proteomes" id="UP000008983">
    <property type="component" value="Unassembled WGS sequence"/>
</dbReference>